<feature type="region of interest" description="Disordered" evidence="1">
    <location>
        <begin position="29"/>
        <end position="187"/>
    </location>
</feature>
<feature type="compositionally biased region" description="Basic and acidic residues" evidence="1">
    <location>
        <begin position="40"/>
        <end position="62"/>
    </location>
</feature>
<proteinExistence type="predicted"/>
<name>A0A317Y7I6_MAIZE</name>
<protein>
    <recommendedName>
        <fullName evidence="2">DET1- and DDB1-associated protein 1 domain-containing protein</fullName>
    </recommendedName>
</protein>
<evidence type="ECO:0000256" key="1">
    <source>
        <dbReference type="SAM" id="MobiDB-lite"/>
    </source>
</evidence>
<dbReference type="InterPro" id="IPR018276">
    <property type="entry name" value="DDA1_dom"/>
</dbReference>
<reference evidence="3" key="1">
    <citation type="journal article" date="2018" name="Nat. Genet.">
        <title>Extensive intraspecific gene order and gene structural variations between Mo17 and other maize genomes.</title>
        <authorList>
            <person name="Sun S."/>
            <person name="Zhou Y."/>
            <person name="Chen J."/>
            <person name="Shi J."/>
            <person name="Zhao H."/>
            <person name="Zhao H."/>
            <person name="Song W."/>
            <person name="Zhang M."/>
            <person name="Cui Y."/>
            <person name="Dong X."/>
            <person name="Liu H."/>
            <person name="Ma X."/>
            <person name="Jiao Y."/>
            <person name="Wang B."/>
            <person name="Wei X."/>
            <person name="Stein J.C."/>
            <person name="Glaubitz J.C."/>
            <person name="Lu F."/>
            <person name="Yu G."/>
            <person name="Liang C."/>
            <person name="Fengler K."/>
            <person name="Li B."/>
            <person name="Rafalski A."/>
            <person name="Schnable P.S."/>
            <person name="Ware D.H."/>
            <person name="Buckler E.S."/>
            <person name="Lai J."/>
        </authorList>
    </citation>
    <scope>NUCLEOTIDE SEQUENCE [LARGE SCALE GENOMIC DNA]</scope>
    <source>
        <tissue evidence="3">Seedling</tissue>
    </source>
</reference>
<feature type="non-terminal residue" evidence="3">
    <location>
        <position position="1"/>
    </location>
</feature>
<evidence type="ECO:0000259" key="2">
    <source>
        <dbReference type="Pfam" id="PF10172"/>
    </source>
</evidence>
<comment type="caution">
    <text evidence="3">The sequence shown here is derived from an EMBL/GenBank/DDBJ whole genome shotgun (WGS) entry which is preliminary data.</text>
</comment>
<dbReference type="ExpressionAtlas" id="A0A317Y7I6">
    <property type="expression patterns" value="baseline and differential"/>
</dbReference>
<feature type="compositionally biased region" description="Low complexity" evidence="1">
    <location>
        <begin position="144"/>
        <end position="160"/>
    </location>
</feature>
<evidence type="ECO:0000313" key="3">
    <source>
        <dbReference type="EMBL" id="PWZ54186.1"/>
    </source>
</evidence>
<gene>
    <name evidence="3" type="ORF">Zm00014a_012851</name>
</gene>
<dbReference type="Pfam" id="PF10172">
    <property type="entry name" value="DDA1"/>
    <property type="match status" value="1"/>
</dbReference>
<dbReference type="AlphaFoldDB" id="A0A317Y7I6"/>
<sequence>QLRCRSSLCGSKFVTINLFPRNQNRKKVKSCWQLSTTRGPVEEKRASPDPGTARREGTKEDGGGAEMGSPLGGWPSYNPHNFSQLVPADPSAQPSVECHTSHLCCDPQDRSATQSSDNHGGQEHPAEALVPEIRGEAEAKESCAGQPSSGEQQQQEAAQGTCGRRRGPVERKKLKTHSWWPSSPASHLSVSCSLHLSLTHS</sequence>
<dbReference type="Proteomes" id="UP000251960">
    <property type="component" value="Chromosome 1"/>
</dbReference>
<organism evidence="3">
    <name type="scientific">Zea mays</name>
    <name type="common">Maize</name>
    <dbReference type="NCBI Taxonomy" id="4577"/>
    <lineage>
        <taxon>Eukaryota</taxon>
        <taxon>Viridiplantae</taxon>
        <taxon>Streptophyta</taxon>
        <taxon>Embryophyta</taxon>
        <taxon>Tracheophyta</taxon>
        <taxon>Spermatophyta</taxon>
        <taxon>Magnoliopsida</taxon>
        <taxon>Liliopsida</taxon>
        <taxon>Poales</taxon>
        <taxon>Poaceae</taxon>
        <taxon>PACMAD clade</taxon>
        <taxon>Panicoideae</taxon>
        <taxon>Andropogonodae</taxon>
        <taxon>Andropogoneae</taxon>
        <taxon>Tripsacinae</taxon>
        <taxon>Zea</taxon>
    </lineage>
</organism>
<accession>A0A317Y7I6</accession>
<feature type="compositionally biased region" description="Polar residues" evidence="1">
    <location>
        <begin position="110"/>
        <end position="119"/>
    </location>
</feature>
<dbReference type="EMBL" id="NCVQ01000001">
    <property type="protein sequence ID" value="PWZ54186.1"/>
    <property type="molecule type" value="Genomic_DNA"/>
</dbReference>
<feature type="domain" description="DET1- and DDB1-associated protein 1" evidence="2">
    <location>
        <begin position="71"/>
        <end position="96"/>
    </location>
</feature>